<dbReference type="Proteomes" id="UP000076738">
    <property type="component" value="Unassembled WGS sequence"/>
</dbReference>
<reference evidence="2 3" key="1">
    <citation type="journal article" date="2016" name="Mol. Biol. Evol.">
        <title>Comparative Genomics of Early-Diverging Mushroom-Forming Fungi Provides Insights into the Origins of Lignocellulose Decay Capabilities.</title>
        <authorList>
            <person name="Nagy L.G."/>
            <person name="Riley R."/>
            <person name="Tritt A."/>
            <person name="Adam C."/>
            <person name="Daum C."/>
            <person name="Floudas D."/>
            <person name="Sun H."/>
            <person name="Yadav J.S."/>
            <person name="Pangilinan J."/>
            <person name="Larsson K.H."/>
            <person name="Matsuura K."/>
            <person name="Barry K."/>
            <person name="Labutti K."/>
            <person name="Kuo R."/>
            <person name="Ohm R.A."/>
            <person name="Bhattacharya S.S."/>
            <person name="Shirouzu T."/>
            <person name="Yoshinaga Y."/>
            <person name="Martin F.M."/>
            <person name="Grigoriev I.V."/>
            <person name="Hibbett D.S."/>
        </authorList>
    </citation>
    <scope>NUCLEOTIDE SEQUENCE [LARGE SCALE GENOMIC DNA]</scope>
    <source>
        <strain evidence="2 3">TUFC12733</strain>
    </source>
</reference>
<evidence type="ECO:0000313" key="3">
    <source>
        <dbReference type="Proteomes" id="UP000076738"/>
    </source>
</evidence>
<keyword evidence="3" id="KW-1185">Reference proteome</keyword>
<feature type="compositionally biased region" description="Basic and acidic residues" evidence="1">
    <location>
        <begin position="25"/>
        <end position="46"/>
    </location>
</feature>
<name>A0A167R0I8_CALVF</name>
<proteinExistence type="predicted"/>
<organism evidence="2 3">
    <name type="scientific">Calocera viscosa (strain TUFC12733)</name>
    <dbReference type="NCBI Taxonomy" id="1330018"/>
    <lineage>
        <taxon>Eukaryota</taxon>
        <taxon>Fungi</taxon>
        <taxon>Dikarya</taxon>
        <taxon>Basidiomycota</taxon>
        <taxon>Agaricomycotina</taxon>
        <taxon>Dacrymycetes</taxon>
        <taxon>Dacrymycetales</taxon>
        <taxon>Dacrymycetaceae</taxon>
        <taxon>Calocera</taxon>
    </lineage>
</organism>
<evidence type="ECO:0000256" key="1">
    <source>
        <dbReference type="SAM" id="MobiDB-lite"/>
    </source>
</evidence>
<accession>A0A167R0I8</accession>
<dbReference type="AlphaFoldDB" id="A0A167R0I8"/>
<sequence length="178" mass="19456">MHCMYCTVHCNVNWKTRVGMNEWAREARPPGTRPDRRARPRSDGRARHAPAALRVCPRLAGTVARRLSPPLGHALDTGPRSSILPLPITSSLLTAVPFLVVTSRNSKTSYTKQAASTRTDEHSRAARPPGHITHHTTPSHLLCTSRPPDASHTPARPQPTTAHLLLIPTSTAQCSRPT</sequence>
<gene>
    <name evidence="2" type="ORF">CALVIDRAFT_275690</name>
</gene>
<feature type="region of interest" description="Disordered" evidence="1">
    <location>
        <begin position="110"/>
        <end position="161"/>
    </location>
</feature>
<feature type="region of interest" description="Disordered" evidence="1">
    <location>
        <begin position="25"/>
        <end position="49"/>
    </location>
</feature>
<protein>
    <submittedName>
        <fullName evidence="2">Uncharacterized protein</fullName>
    </submittedName>
</protein>
<evidence type="ECO:0000313" key="2">
    <source>
        <dbReference type="EMBL" id="KZP00433.1"/>
    </source>
</evidence>
<dbReference type="EMBL" id="KV417269">
    <property type="protein sequence ID" value="KZP00433.1"/>
    <property type="molecule type" value="Genomic_DNA"/>
</dbReference>